<sequence length="290" mass="33963">MNPDKNRELELQRIYWNKYREEVRKRWNKKAVDRMADKGTRWHFFGARNLHDYMQDNIEELRHEIQINPLSNEEKQFTDAFMKKDFFIVHASSADLTNNVDNNLLIYSRLRLGGKDIVFPTYHSSVEDRGGLGNDDYIFFSLEVGNSLQKPYSRFGTNFYRVAYKKENIALRHSSMALIDQIGNESPNSRMINNISLAAHAYLDGRQFIRHRVSFSGIDNCLLGLLYSIILETRKFGERLKEDAKQILSARTDDEINRVINGLFRPEVRVPRMFGATKGDYQVIMHKNTL</sequence>
<dbReference type="PATRIC" id="fig|880157.4.peg.3362"/>
<comment type="caution">
    <text evidence="1">The sequence shown here is derived from an EMBL/GenBank/DDBJ whole genome shotgun (WGS) entry which is preliminary data.</text>
</comment>
<organism evidence="1 2">
    <name type="scientific">Xenorhabdus khoisanae</name>
    <dbReference type="NCBI Taxonomy" id="880157"/>
    <lineage>
        <taxon>Bacteria</taxon>
        <taxon>Pseudomonadati</taxon>
        <taxon>Pseudomonadota</taxon>
        <taxon>Gammaproteobacteria</taxon>
        <taxon>Enterobacterales</taxon>
        <taxon>Morganellaceae</taxon>
        <taxon>Xenorhabdus</taxon>
    </lineage>
</organism>
<accession>A0A0J5ILU5</accession>
<dbReference type="OrthoDB" id="6506850at2"/>
<reference evidence="1 2" key="1">
    <citation type="submission" date="2015-06" db="EMBL/GenBank/DDBJ databases">
        <title>Draft Whole-Genome Sequence of the Entomopathogenic Bacterium Xenorhabdus khoisanae.</title>
        <authorList>
            <person name="Naidoo S."/>
            <person name="Featherston J."/>
            <person name="Gray V.M."/>
        </authorList>
    </citation>
    <scope>NUCLEOTIDE SEQUENCE [LARGE SCALE GENOMIC DNA]</scope>
    <source>
        <strain evidence="1 2">MCB</strain>
    </source>
</reference>
<dbReference type="EMBL" id="LFCV01000117">
    <property type="protein sequence ID" value="KMJ44150.1"/>
    <property type="molecule type" value="Genomic_DNA"/>
</dbReference>
<protein>
    <submittedName>
        <fullName evidence="1">Uncharacterized protein</fullName>
    </submittedName>
</protein>
<dbReference type="RefSeq" id="WP_047964318.1">
    <property type="nucleotide sequence ID" value="NZ_CAWMBG010000117.1"/>
</dbReference>
<proteinExistence type="predicted"/>
<dbReference type="Proteomes" id="UP000036277">
    <property type="component" value="Unassembled WGS sequence"/>
</dbReference>
<gene>
    <name evidence="1" type="ORF">AB204_15745</name>
</gene>
<keyword evidence="2" id="KW-1185">Reference proteome</keyword>
<evidence type="ECO:0000313" key="2">
    <source>
        <dbReference type="Proteomes" id="UP000036277"/>
    </source>
</evidence>
<dbReference type="AlphaFoldDB" id="A0A0J5ILU5"/>
<name>A0A0J5ILU5_9GAMM</name>
<evidence type="ECO:0000313" key="1">
    <source>
        <dbReference type="EMBL" id="KMJ44150.1"/>
    </source>
</evidence>